<dbReference type="Pfam" id="PF00905">
    <property type="entry name" value="Transpeptidase"/>
    <property type="match status" value="1"/>
</dbReference>
<keyword evidence="13" id="KW-0132">Cell division</keyword>
<feature type="domain" description="Penicillin-binding protein dimerisation" evidence="12">
    <location>
        <begin position="144"/>
        <end position="294"/>
    </location>
</feature>
<dbReference type="SUPFAM" id="SSF56519">
    <property type="entry name" value="Penicillin binding protein dimerisation domain"/>
    <property type="match status" value="1"/>
</dbReference>
<keyword evidence="10" id="KW-0961">Cell wall biogenesis/degradation</keyword>
<comment type="subcellular location">
    <subcellularLocation>
        <location evidence="2">Cell membrane</location>
    </subcellularLocation>
    <subcellularLocation>
        <location evidence="1">Membrane</location>
        <topology evidence="1">Single-pass membrane protein</topology>
    </subcellularLocation>
</comment>
<comment type="similarity">
    <text evidence="3">Belongs to the transpeptidase family.</text>
</comment>
<keyword evidence="14" id="KW-1185">Reference proteome</keyword>
<dbReference type="PANTHER" id="PTHR30627:SF2">
    <property type="entry name" value="PEPTIDOGLYCAN D,D-TRANSPEPTIDASE MRDA"/>
    <property type="match status" value="1"/>
</dbReference>
<evidence type="ECO:0000256" key="1">
    <source>
        <dbReference type="ARBA" id="ARBA00004167"/>
    </source>
</evidence>
<keyword evidence="13" id="KW-0131">Cell cycle</keyword>
<dbReference type="RefSeq" id="WP_204515598.1">
    <property type="nucleotide sequence ID" value="NZ_JAFBCP010000001.1"/>
</dbReference>
<keyword evidence="6" id="KW-0133">Cell shape</keyword>
<keyword evidence="7" id="KW-0573">Peptidoglycan synthesis</keyword>
<accession>A0ABS2SNU0</accession>
<evidence type="ECO:0000313" key="13">
    <source>
        <dbReference type="EMBL" id="MBM7816938.1"/>
    </source>
</evidence>
<feature type="domain" description="Penicillin-binding protein transpeptidase" evidence="11">
    <location>
        <begin position="438"/>
        <end position="503"/>
    </location>
</feature>
<dbReference type="InterPro" id="IPR001460">
    <property type="entry name" value="PCN-bd_Tpept"/>
</dbReference>
<evidence type="ECO:0000256" key="3">
    <source>
        <dbReference type="ARBA" id="ARBA00007171"/>
    </source>
</evidence>
<dbReference type="GO" id="GO:0051301">
    <property type="term" value="P:cell division"/>
    <property type="evidence" value="ECO:0007669"/>
    <property type="project" value="UniProtKB-KW"/>
</dbReference>
<evidence type="ECO:0000259" key="12">
    <source>
        <dbReference type="Pfam" id="PF03717"/>
    </source>
</evidence>
<evidence type="ECO:0000256" key="5">
    <source>
        <dbReference type="ARBA" id="ARBA00022692"/>
    </source>
</evidence>
<dbReference type="EMBL" id="JAFBCP010000001">
    <property type="protein sequence ID" value="MBM7816938.1"/>
    <property type="molecule type" value="Genomic_DNA"/>
</dbReference>
<keyword evidence="5" id="KW-0812">Transmembrane</keyword>
<dbReference type="InterPro" id="IPR050515">
    <property type="entry name" value="Beta-lactam/transpept"/>
</dbReference>
<evidence type="ECO:0000256" key="6">
    <source>
        <dbReference type="ARBA" id="ARBA00022960"/>
    </source>
</evidence>
<dbReference type="Pfam" id="PF03717">
    <property type="entry name" value="PBP_dimer"/>
    <property type="match status" value="1"/>
</dbReference>
<dbReference type="PANTHER" id="PTHR30627">
    <property type="entry name" value="PEPTIDOGLYCAN D,D-TRANSPEPTIDASE"/>
    <property type="match status" value="1"/>
</dbReference>
<dbReference type="InterPro" id="IPR036138">
    <property type="entry name" value="PBP_dimer_sf"/>
</dbReference>
<name>A0ABS2SNU0_9MICO</name>
<evidence type="ECO:0000313" key="14">
    <source>
        <dbReference type="Proteomes" id="UP000809290"/>
    </source>
</evidence>
<dbReference type="Gene3D" id="3.90.1310.10">
    <property type="entry name" value="Penicillin-binding protein 2a (Domain 2)"/>
    <property type="match status" value="1"/>
</dbReference>
<evidence type="ECO:0000256" key="8">
    <source>
        <dbReference type="ARBA" id="ARBA00022989"/>
    </source>
</evidence>
<keyword evidence="8" id="KW-1133">Transmembrane helix</keyword>
<proteinExistence type="inferred from homology"/>
<keyword evidence="9" id="KW-0472">Membrane</keyword>
<evidence type="ECO:0000256" key="10">
    <source>
        <dbReference type="ARBA" id="ARBA00023316"/>
    </source>
</evidence>
<dbReference type="InterPro" id="IPR012338">
    <property type="entry name" value="Beta-lactam/transpept-like"/>
</dbReference>
<protein>
    <submittedName>
        <fullName evidence="13">Cell division protein FtsI/penicillin-binding protein 2</fullName>
    </submittedName>
</protein>
<evidence type="ECO:0000256" key="4">
    <source>
        <dbReference type="ARBA" id="ARBA00022475"/>
    </source>
</evidence>
<gene>
    <name evidence="13" type="ORF">JOE56_001632</name>
</gene>
<evidence type="ECO:0000256" key="2">
    <source>
        <dbReference type="ARBA" id="ARBA00004236"/>
    </source>
</evidence>
<reference evidence="13 14" key="1">
    <citation type="submission" date="2021-01" db="EMBL/GenBank/DDBJ databases">
        <title>Sequencing the genomes of 1000 actinobacteria strains.</title>
        <authorList>
            <person name="Klenk H.-P."/>
        </authorList>
    </citation>
    <scope>NUCLEOTIDE SEQUENCE [LARGE SCALE GENOMIC DNA]</scope>
    <source>
        <strain evidence="13 14">DSM 13657</strain>
    </source>
</reference>
<evidence type="ECO:0000256" key="7">
    <source>
        <dbReference type="ARBA" id="ARBA00022984"/>
    </source>
</evidence>
<comment type="caution">
    <text evidence="13">The sequence shown here is derived from an EMBL/GenBank/DDBJ whole genome shotgun (WGS) entry which is preliminary data.</text>
</comment>
<dbReference type="SUPFAM" id="SSF56601">
    <property type="entry name" value="beta-lactamase/transpeptidase-like"/>
    <property type="match status" value="1"/>
</dbReference>
<dbReference type="Proteomes" id="UP000809290">
    <property type="component" value="Unassembled WGS sequence"/>
</dbReference>
<keyword evidence="4" id="KW-1003">Cell membrane</keyword>
<organism evidence="13 14">
    <name type="scientific">Brevibacterium paucivorans</name>
    <dbReference type="NCBI Taxonomy" id="170994"/>
    <lineage>
        <taxon>Bacteria</taxon>
        <taxon>Bacillati</taxon>
        <taxon>Actinomycetota</taxon>
        <taxon>Actinomycetes</taxon>
        <taxon>Micrococcales</taxon>
        <taxon>Brevibacteriaceae</taxon>
        <taxon>Brevibacterium</taxon>
    </lineage>
</organism>
<sequence>MNRRQFRIALALGLCVGVALALVVPLFVNTPRAAVNNAIEDLMSGTVTHEWANRSPGDSLESAGLVEGLGVTPRIQFDSTRRDGDVAHAQLLWTWDFAQPITPWKYRTRITVKRVGLKWKPVAEDSLVAPGLNLGDRVRVRSLVAARGAIRGAGGIALMQESRVVNVGIEPRRVTDVKKLVSELRSILDLELKALEKRVESAPEDQYLHVSALRQEDYNRLEKTLRPIPGVVFRKGRQPITVEANFATETLGTVGPATAEDIEKLTGTREGDTVGKSGIQRAYNSKLSGTRGFAVERIPADAGEFDPPHELTTIQSEPGSDVTTTLDVRTQNVAQDVLSSSDSPASLVAIRPSDGHVLAVANHDPAGAVPNRALYGQYAPGATFTCVTEYALAKDGVLDSHTLADSAKALGFTSSLNGLDAAKGQVPLIDSPEARQEASRGQGEVLASPLNMATVAASIAAGHTVSPVLVTEDAPNESATPLDSQAVKDVRNTMREAFTDDTASQWFTGYDGDLAISLFVEDSNATSAVPIAKDFFAQMAK</sequence>
<evidence type="ECO:0000259" key="11">
    <source>
        <dbReference type="Pfam" id="PF00905"/>
    </source>
</evidence>
<dbReference type="Gene3D" id="3.40.710.10">
    <property type="entry name" value="DD-peptidase/beta-lactamase superfamily"/>
    <property type="match status" value="2"/>
</dbReference>
<dbReference type="InterPro" id="IPR005311">
    <property type="entry name" value="PBP_dimer"/>
</dbReference>
<evidence type="ECO:0000256" key="9">
    <source>
        <dbReference type="ARBA" id="ARBA00023136"/>
    </source>
</evidence>